<dbReference type="EMBL" id="JASCZI010181531">
    <property type="protein sequence ID" value="MED6184327.1"/>
    <property type="molecule type" value="Genomic_DNA"/>
</dbReference>
<accession>A0ABU6WEQ6</accession>
<organism evidence="1 2">
    <name type="scientific">Stylosanthes scabra</name>
    <dbReference type="NCBI Taxonomy" id="79078"/>
    <lineage>
        <taxon>Eukaryota</taxon>
        <taxon>Viridiplantae</taxon>
        <taxon>Streptophyta</taxon>
        <taxon>Embryophyta</taxon>
        <taxon>Tracheophyta</taxon>
        <taxon>Spermatophyta</taxon>
        <taxon>Magnoliopsida</taxon>
        <taxon>eudicotyledons</taxon>
        <taxon>Gunneridae</taxon>
        <taxon>Pentapetalae</taxon>
        <taxon>rosids</taxon>
        <taxon>fabids</taxon>
        <taxon>Fabales</taxon>
        <taxon>Fabaceae</taxon>
        <taxon>Papilionoideae</taxon>
        <taxon>50 kb inversion clade</taxon>
        <taxon>dalbergioids sensu lato</taxon>
        <taxon>Dalbergieae</taxon>
        <taxon>Pterocarpus clade</taxon>
        <taxon>Stylosanthes</taxon>
    </lineage>
</organism>
<sequence>MGVGTFQSFYLGGGVNPASVSGETVKKMFTRQHEGPIVNLDQVCGASSFS</sequence>
<reference evidence="1 2" key="1">
    <citation type="journal article" date="2023" name="Plants (Basel)">
        <title>Bridging the Gap: Combining Genomics and Transcriptomics Approaches to Understand Stylosanthes scabra, an Orphan Legume from the Brazilian Caatinga.</title>
        <authorList>
            <person name="Ferreira-Neto J.R.C."/>
            <person name="da Silva M.D."/>
            <person name="Binneck E."/>
            <person name="de Melo N.F."/>
            <person name="da Silva R.H."/>
            <person name="de Melo A.L.T.M."/>
            <person name="Pandolfi V."/>
            <person name="Bustamante F.O."/>
            <person name="Brasileiro-Vidal A.C."/>
            <person name="Benko-Iseppon A.M."/>
        </authorList>
    </citation>
    <scope>NUCLEOTIDE SEQUENCE [LARGE SCALE GENOMIC DNA]</scope>
    <source>
        <tissue evidence="1">Leaves</tissue>
    </source>
</reference>
<evidence type="ECO:0000313" key="2">
    <source>
        <dbReference type="Proteomes" id="UP001341840"/>
    </source>
</evidence>
<name>A0ABU6WEQ6_9FABA</name>
<comment type="caution">
    <text evidence="1">The sequence shown here is derived from an EMBL/GenBank/DDBJ whole genome shotgun (WGS) entry which is preliminary data.</text>
</comment>
<dbReference type="Proteomes" id="UP001341840">
    <property type="component" value="Unassembled WGS sequence"/>
</dbReference>
<keyword evidence="2" id="KW-1185">Reference proteome</keyword>
<evidence type="ECO:0000313" key="1">
    <source>
        <dbReference type="EMBL" id="MED6184327.1"/>
    </source>
</evidence>
<proteinExistence type="predicted"/>
<protein>
    <submittedName>
        <fullName evidence="1">Uncharacterized protein</fullName>
    </submittedName>
</protein>
<gene>
    <name evidence="1" type="ORF">PIB30_046347</name>
</gene>